<dbReference type="STRING" id="1353158.SAMN04488587_0062"/>
<protein>
    <submittedName>
        <fullName evidence="4">3-oxoacyl-[acyl-carrier protein] reductase</fullName>
    </submittedName>
</protein>
<keyword evidence="5" id="KW-1185">Reference proteome</keyword>
<dbReference type="PANTHER" id="PTHR42760">
    <property type="entry name" value="SHORT-CHAIN DEHYDROGENASES/REDUCTASES FAMILY MEMBER"/>
    <property type="match status" value="1"/>
</dbReference>
<dbReference type="RefSeq" id="WP_091687938.1">
    <property type="nucleotide sequence ID" value="NZ_CAAGSJ010000004.1"/>
</dbReference>
<dbReference type="InterPro" id="IPR036291">
    <property type="entry name" value="NAD(P)-bd_dom_sf"/>
</dbReference>
<sequence length="233" mass="25110">MELKGQTAIVTGGGRGIGRAICLSLADEGANIVVASRTEEEIQQTRQMVEDTGASCLAISTDIREEEGVKKLISKTMDVFGKIDILVNDAGVAYRKPLQDISTDEYDEIMDTNVKGMFLCTKYALPHILKSDSARIVNISSGAGKQGIPQLSVYCASKFAVIGITESLASELAGKVKVYAVCPGGVDTQMYRSLFSDEPMLKPEHIAQKVLELCLPDSKVPSGSSIEVYRPPF</sequence>
<evidence type="ECO:0000256" key="1">
    <source>
        <dbReference type="ARBA" id="ARBA00006484"/>
    </source>
</evidence>
<dbReference type="OrthoDB" id="24596at2157"/>
<dbReference type="InterPro" id="IPR002347">
    <property type="entry name" value="SDR_fam"/>
</dbReference>
<dbReference type="SMART" id="SM00822">
    <property type="entry name" value="PKS_KR"/>
    <property type="match status" value="1"/>
</dbReference>
<dbReference type="AlphaFoldDB" id="A0A1H9XZX8"/>
<dbReference type="Proteomes" id="UP000243338">
    <property type="component" value="Unassembled WGS sequence"/>
</dbReference>
<dbReference type="PROSITE" id="PS00061">
    <property type="entry name" value="ADH_SHORT"/>
    <property type="match status" value="1"/>
</dbReference>
<evidence type="ECO:0000313" key="4">
    <source>
        <dbReference type="EMBL" id="SES62016.1"/>
    </source>
</evidence>
<proteinExistence type="inferred from homology"/>
<dbReference type="SUPFAM" id="SSF51735">
    <property type="entry name" value="NAD(P)-binding Rossmann-fold domains"/>
    <property type="match status" value="1"/>
</dbReference>
<dbReference type="CDD" id="cd05233">
    <property type="entry name" value="SDR_c"/>
    <property type="match status" value="1"/>
</dbReference>
<dbReference type="Pfam" id="PF00106">
    <property type="entry name" value="adh_short"/>
    <property type="match status" value="1"/>
</dbReference>
<dbReference type="PRINTS" id="PR00081">
    <property type="entry name" value="GDHRDH"/>
</dbReference>
<reference evidence="5" key="1">
    <citation type="submission" date="2016-10" db="EMBL/GenBank/DDBJ databases">
        <authorList>
            <person name="Varghese N."/>
            <person name="Submissions S."/>
        </authorList>
    </citation>
    <scope>NUCLEOTIDE SEQUENCE [LARGE SCALE GENOMIC DNA]</scope>
    <source>
        <strain evidence="5">SLH 33</strain>
    </source>
</reference>
<dbReference type="InterPro" id="IPR057326">
    <property type="entry name" value="KR_dom"/>
</dbReference>
<evidence type="ECO:0000256" key="2">
    <source>
        <dbReference type="RuleBase" id="RU000363"/>
    </source>
</evidence>
<dbReference type="GO" id="GO:0016616">
    <property type="term" value="F:oxidoreductase activity, acting on the CH-OH group of donors, NAD or NADP as acceptor"/>
    <property type="evidence" value="ECO:0007669"/>
    <property type="project" value="TreeGrafter"/>
</dbReference>
<gene>
    <name evidence="4" type="ORF">SAMN04488587_0062</name>
</gene>
<evidence type="ECO:0000259" key="3">
    <source>
        <dbReference type="SMART" id="SM00822"/>
    </source>
</evidence>
<evidence type="ECO:0000313" key="5">
    <source>
        <dbReference type="Proteomes" id="UP000243338"/>
    </source>
</evidence>
<dbReference type="EMBL" id="FOHQ01000001">
    <property type="protein sequence ID" value="SES62016.1"/>
    <property type="molecule type" value="Genomic_DNA"/>
</dbReference>
<dbReference type="InterPro" id="IPR020904">
    <property type="entry name" value="Sc_DH/Rdtase_CS"/>
</dbReference>
<dbReference type="PRINTS" id="PR00080">
    <property type="entry name" value="SDRFAMILY"/>
</dbReference>
<organism evidence="4 5">
    <name type="scientific">Methanococcoides vulcani</name>
    <dbReference type="NCBI Taxonomy" id="1353158"/>
    <lineage>
        <taxon>Archaea</taxon>
        <taxon>Methanobacteriati</taxon>
        <taxon>Methanobacteriota</taxon>
        <taxon>Stenosarchaea group</taxon>
        <taxon>Methanomicrobia</taxon>
        <taxon>Methanosarcinales</taxon>
        <taxon>Methanosarcinaceae</taxon>
        <taxon>Methanococcoides</taxon>
    </lineage>
</organism>
<feature type="domain" description="Ketoreductase" evidence="3">
    <location>
        <begin position="6"/>
        <end position="187"/>
    </location>
</feature>
<accession>A0A1H9XZX8</accession>
<dbReference type="FunFam" id="3.40.50.720:FF:000084">
    <property type="entry name" value="Short-chain dehydrogenase reductase"/>
    <property type="match status" value="1"/>
</dbReference>
<dbReference type="Gene3D" id="3.40.50.720">
    <property type="entry name" value="NAD(P)-binding Rossmann-like Domain"/>
    <property type="match status" value="1"/>
</dbReference>
<name>A0A1H9XZX8_9EURY</name>
<comment type="similarity">
    <text evidence="1 2">Belongs to the short-chain dehydrogenases/reductases (SDR) family.</text>
</comment>